<dbReference type="InterPro" id="IPR016039">
    <property type="entry name" value="Thiolase-like"/>
</dbReference>
<dbReference type="GO" id="GO:0031177">
    <property type="term" value="F:phosphopantetheine binding"/>
    <property type="evidence" value="ECO:0007669"/>
    <property type="project" value="InterPro"/>
</dbReference>
<dbReference type="InterPro" id="IPR002376">
    <property type="entry name" value="Formyl_transf_N"/>
</dbReference>
<evidence type="ECO:0000256" key="18">
    <source>
        <dbReference type="ARBA" id="ARBA00052745"/>
    </source>
</evidence>
<dbReference type="SMART" id="SM00827">
    <property type="entry name" value="PKS_AT"/>
    <property type="match status" value="1"/>
</dbReference>
<evidence type="ECO:0000313" key="27">
    <source>
        <dbReference type="EMBL" id="AKF95949.1"/>
    </source>
</evidence>
<evidence type="ECO:0000259" key="26">
    <source>
        <dbReference type="PROSITE" id="PS52004"/>
    </source>
</evidence>
<dbReference type="SUPFAM" id="SSF52777">
    <property type="entry name" value="CoA-dependent acyltransferases"/>
    <property type="match status" value="4"/>
</dbReference>
<dbReference type="SUPFAM" id="SSF51735">
    <property type="entry name" value="NAD(P)-binding Rossmann-fold domains"/>
    <property type="match status" value="2"/>
</dbReference>
<dbReference type="Pfam" id="PF22621">
    <property type="entry name" value="CurL-like_PKS_C"/>
    <property type="match status" value="1"/>
</dbReference>
<evidence type="ECO:0000256" key="1">
    <source>
        <dbReference type="ARBA" id="ARBA00001937"/>
    </source>
</evidence>
<dbReference type="Gene3D" id="3.30.70.250">
    <property type="entry name" value="Malonyl-CoA ACP transacylase, ACP-binding"/>
    <property type="match status" value="1"/>
</dbReference>
<evidence type="ECO:0000256" key="19">
    <source>
        <dbReference type="ARBA" id="ARBA00058455"/>
    </source>
</evidence>
<dbReference type="Pfam" id="PF00698">
    <property type="entry name" value="Acyl_transf_1"/>
    <property type="match status" value="1"/>
</dbReference>
<dbReference type="Gene3D" id="2.30.38.10">
    <property type="entry name" value="Luciferase, Domain 3"/>
    <property type="match status" value="2"/>
</dbReference>
<dbReference type="EMBL" id="CP011076">
    <property type="protein sequence ID" value="AKF95949.1"/>
    <property type="molecule type" value="Genomic_DNA"/>
</dbReference>
<dbReference type="PROSITE" id="PS50075">
    <property type="entry name" value="CARRIER"/>
    <property type="match status" value="3"/>
</dbReference>
<dbReference type="InterPro" id="IPR013968">
    <property type="entry name" value="PKS_KR"/>
</dbReference>
<accession>A0A0F7EJ98</accession>
<evidence type="ECO:0000256" key="17">
    <source>
        <dbReference type="ARBA" id="ARBA00052119"/>
    </source>
</evidence>
<reference evidence="27" key="1">
    <citation type="submission" date="2015-03" db="EMBL/GenBank/DDBJ databases">
        <title>MIGS Cultured Bacterial/Archaeal sample from Brevibacillus laterosporus.</title>
        <authorList>
            <person name="Zeng D."/>
            <person name="Zhu L."/>
            <person name="Dong G."/>
            <person name="Ye W."/>
            <person name="Ren D."/>
            <person name="Wu L."/>
            <person name="Xu J."/>
            <person name="Li G."/>
            <person name="Guo L."/>
        </authorList>
    </citation>
    <scope>NUCLEOTIDE SEQUENCE</scope>
    <source>
        <strain evidence="27">B9</strain>
        <plasmid evidence="27">unnamed2</plasmid>
    </source>
</reference>
<dbReference type="InterPro" id="IPR009081">
    <property type="entry name" value="PP-bd_ACP"/>
</dbReference>
<dbReference type="SMART" id="SM00822">
    <property type="entry name" value="PKS_KR"/>
    <property type="match status" value="1"/>
</dbReference>
<geneLocation type="plasmid" evidence="27">
    <name>unnamed2</name>
</geneLocation>
<evidence type="ECO:0000256" key="16">
    <source>
        <dbReference type="ARBA" id="ARBA00051971"/>
    </source>
</evidence>
<evidence type="ECO:0000256" key="20">
    <source>
        <dbReference type="ARBA" id="ARBA00066974"/>
    </source>
</evidence>
<dbReference type="FunFam" id="3.40.50.980:FF:000001">
    <property type="entry name" value="Non-ribosomal peptide synthetase"/>
    <property type="match status" value="2"/>
</dbReference>
<dbReference type="InterPro" id="IPR014031">
    <property type="entry name" value="Ketoacyl_synth_C"/>
</dbReference>
<keyword evidence="12" id="KW-0045">Antibiotic biosynthesis</keyword>
<evidence type="ECO:0000256" key="11">
    <source>
        <dbReference type="ARBA" id="ARBA00023098"/>
    </source>
</evidence>
<dbReference type="InterPro" id="IPR036291">
    <property type="entry name" value="NAD(P)-bd_dom_sf"/>
</dbReference>
<dbReference type="GO" id="GO:0016491">
    <property type="term" value="F:oxidoreductase activity"/>
    <property type="evidence" value="ECO:0007669"/>
    <property type="project" value="UniProtKB-KW"/>
</dbReference>
<dbReference type="InterPro" id="IPR036736">
    <property type="entry name" value="ACP-like_sf"/>
</dbReference>
<evidence type="ECO:0000256" key="8">
    <source>
        <dbReference type="ARBA" id="ARBA00022832"/>
    </source>
</evidence>
<dbReference type="NCBIfam" id="NF003417">
    <property type="entry name" value="PRK04813.1"/>
    <property type="match status" value="2"/>
</dbReference>
<dbReference type="RefSeq" id="WP_035293161.1">
    <property type="nucleotide sequence ID" value="NZ_CP011076.1"/>
</dbReference>
<evidence type="ECO:0000256" key="9">
    <source>
        <dbReference type="ARBA" id="ARBA00022857"/>
    </source>
</evidence>
<dbReference type="GO" id="GO:0004315">
    <property type="term" value="F:3-oxoacyl-[acyl-carrier-protein] synthase activity"/>
    <property type="evidence" value="ECO:0007669"/>
    <property type="project" value="InterPro"/>
</dbReference>
<dbReference type="Pfam" id="PF21394">
    <property type="entry name" value="Beta-ketacyl_N"/>
    <property type="match status" value="1"/>
</dbReference>
<dbReference type="InterPro" id="IPR020806">
    <property type="entry name" value="PKS_PP-bd"/>
</dbReference>
<keyword evidence="9" id="KW-0521">NADP</keyword>
<evidence type="ECO:0000256" key="4">
    <source>
        <dbReference type="ARBA" id="ARBA00022450"/>
    </source>
</evidence>
<dbReference type="InterPro" id="IPR018201">
    <property type="entry name" value="Ketoacyl_synth_AS"/>
</dbReference>
<dbReference type="InterPro" id="IPR000873">
    <property type="entry name" value="AMP-dep_synth/lig_dom"/>
</dbReference>
<evidence type="ECO:0000256" key="22">
    <source>
        <dbReference type="ARBA" id="ARBA00075053"/>
    </source>
</evidence>
<dbReference type="Gene3D" id="3.30.70.3290">
    <property type="match status" value="1"/>
</dbReference>
<evidence type="ECO:0000256" key="5">
    <source>
        <dbReference type="ARBA" id="ARBA00022553"/>
    </source>
</evidence>
<dbReference type="InterPro" id="IPR057326">
    <property type="entry name" value="KR_dom"/>
</dbReference>
<keyword evidence="8" id="KW-0276">Fatty acid metabolism</keyword>
<dbReference type="Pfam" id="PF08659">
    <property type="entry name" value="KR"/>
    <property type="match status" value="1"/>
</dbReference>
<evidence type="ECO:0000256" key="3">
    <source>
        <dbReference type="ARBA" id="ARBA00006432"/>
    </source>
</evidence>
<dbReference type="Pfam" id="PF00109">
    <property type="entry name" value="ketoacyl-synt"/>
    <property type="match status" value="1"/>
</dbReference>
<evidence type="ECO:0000256" key="23">
    <source>
        <dbReference type="ARBA" id="ARBA00078169"/>
    </source>
</evidence>
<keyword evidence="27" id="KW-0614">Plasmid</keyword>
<dbReference type="FunFam" id="3.30.300.30:FF:000010">
    <property type="entry name" value="Enterobactin synthetase component F"/>
    <property type="match status" value="1"/>
</dbReference>
<dbReference type="SUPFAM" id="SSF52151">
    <property type="entry name" value="FabD/lysophospholipase-like"/>
    <property type="match status" value="1"/>
</dbReference>
<keyword evidence="7" id="KW-0677">Repeat</keyword>
<dbReference type="Pfam" id="PF13193">
    <property type="entry name" value="AMP-binding_C"/>
    <property type="match status" value="2"/>
</dbReference>
<comment type="function">
    <text evidence="19">Part of the PpsABCDE complex involved in the biosynthesis of the lipid core common to phthiocerols and phenolphthiocerols by successive additions of malonyl-CoA or methylmalonyl-CoA extender units. PpsA can accept as substrate the activated forms of either icosanoyl (C20), docosanoyl (C22) or lignoceroyl (C24) groups from FadD26, or a (4-hydroxyphenyl)-C17 or (4-hydroxyphenyl)-C19 fatty acyl from FadD29. PpsA initiates the biosynthesis and extends its substrate using a malonyl-CoA extender unit. The PpsB and PpsC proteins add the second and third malonyl-CoA extender units. PpsD adds an (R)-methylmalonyl unit and PpsE adds a second (R)-methylmalonyl unit. The incorporation of the methylmalonyl units results in formation of two branched methyl groups in the elongated product.</text>
</comment>
<dbReference type="CDD" id="cd19531">
    <property type="entry name" value="LCL_NRPS-like"/>
    <property type="match status" value="1"/>
</dbReference>
<evidence type="ECO:0000256" key="24">
    <source>
        <dbReference type="ARBA" id="ARBA00084020"/>
    </source>
</evidence>
<dbReference type="Pfam" id="PF00551">
    <property type="entry name" value="Formyl_trans_N"/>
    <property type="match status" value="1"/>
</dbReference>
<dbReference type="SUPFAM" id="SSF47336">
    <property type="entry name" value="ACP-like"/>
    <property type="match status" value="3"/>
</dbReference>
<dbReference type="EC" id="2.3.1.292" evidence="20"/>
<evidence type="ECO:0000256" key="7">
    <source>
        <dbReference type="ARBA" id="ARBA00022737"/>
    </source>
</evidence>
<keyword evidence="13" id="KW-0511">Multifunctional enzyme</keyword>
<dbReference type="CDD" id="cd08953">
    <property type="entry name" value="KR_2_SDR_x"/>
    <property type="match status" value="1"/>
</dbReference>
<comment type="catalytic activity">
    <reaction evidence="16">
        <text>19-(4-hydroxyphenyl)nonadecanoyl-[(phenol)carboxyphthiodiolenone synthase] + 2 (S)-methylmalonyl-CoA + 3 malonyl-CoA + 5 NADPH + 10 H(+) = C37-(phenol)carboxyphthiodiolenone-[(phenol)carboxyphthiodiolenone synthase] + 5 CO2 + 5 NADP(+) + 5 CoA + 2 H2O</text>
        <dbReference type="Rhea" id="RHEA:57760"/>
        <dbReference type="Rhea" id="RHEA-COMP:14273"/>
        <dbReference type="Rhea" id="RHEA-COMP:14990"/>
        <dbReference type="ChEBI" id="CHEBI:15377"/>
        <dbReference type="ChEBI" id="CHEBI:15378"/>
        <dbReference type="ChEBI" id="CHEBI:16526"/>
        <dbReference type="ChEBI" id="CHEBI:57287"/>
        <dbReference type="ChEBI" id="CHEBI:57327"/>
        <dbReference type="ChEBI" id="CHEBI:57384"/>
        <dbReference type="ChEBI" id="CHEBI:57783"/>
        <dbReference type="ChEBI" id="CHEBI:58349"/>
        <dbReference type="ChEBI" id="CHEBI:133301"/>
        <dbReference type="ChEBI" id="CHEBI:142260"/>
        <dbReference type="EC" id="2.3.1.292"/>
    </reaction>
</comment>
<dbReference type="GO" id="GO:0006633">
    <property type="term" value="P:fatty acid biosynthetic process"/>
    <property type="evidence" value="ECO:0007669"/>
    <property type="project" value="InterPro"/>
</dbReference>
<dbReference type="GO" id="GO:0034081">
    <property type="term" value="C:polyketide synthase complex"/>
    <property type="evidence" value="ECO:0007669"/>
    <property type="project" value="UniProtKB-ARBA"/>
</dbReference>
<dbReference type="InterPro" id="IPR014030">
    <property type="entry name" value="Ketoacyl_synth_N"/>
</dbReference>
<keyword evidence="11" id="KW-0443">Lipid metabolism</keyword>
<dbReference type="InterPro" id="IPR001242">
    <property type="entry name" value="Condensation_dom"/>
</dbReference>
<dbReference type="InterPro" id="IPR045851">
    <property type="entry name" value="AMP-bd_C_sf"/>
</dbReference>
<comment type="similarity">
    <text evidence="3">Belongs to the ATP-dependent AMP-binding enzyme family.</text>
</comment>
<evidence type="ECO:0000256" key="10">
    <source>
        <dbReference type="ARBA" id="ARBA00023002"/>
    </source>
</evidence>
<dbReference type="FunFam" id="1.10.1200.10:FF:000005">
    <property type="entry name" value="Nonribosomal peptide synthetase 1"/>
    <property type="match status" value="1"/>
</dbReference>
<dbReference type="InterPro" id="IPR014043">
    <property type="entry name" value="Acyl_transferase_dom"/>
</dbReference>
<dbReference type="InterPro" id="IPR001227">
    <property type="entry name" value="Ac_transferase_dom_sf"/>
</dbReference>
<dbReference type="CDD" id="cd05930">
    <property type="entry name" value="A_NRPS"/>
    <property type="match status" value="2"/>
</dbReference>
<dbReference type="NCBIfam" id="TIGR01733">
    <property type="entry name" value="AA-adenyl-dom"/>
    <property type="match status" value="2"/>
</dbReference>
<dbReference type="PANTHER" id="PTHR45527">
    <property type="entry name" value="NONRIBOSOMAL PEPTIDE SYNTHETASE"/>
    <property type="match status" value="1"/>
</dbReference>
<keyword evidence="6" id="KW-0808">Transferase</keyword>
<dbReference type="InterPro" id="IPR023213">
    <property type="entry name" value="CAT-like_dom_sf"/>
</dbReference>
<dbReference type="Gene3D" id="3.40.50.12230">
    <property type="match status" value="1"/>
</dbReference>
<evidence type="ECO:0000256" key="6">
    <source>
        <dbReference type="ARBA" id="ARBA00022679"/>
    </source>
</evidence>
<dbReference type="PROSITE" id="PS00012">
    <property type="entry name" value="PHOSPHOPANTETHEINE"/>
    <property type="match status" value="2"/>
</dbReference>
<keyword evidence="4" id="KW-0596">Phosphopantetheine</keyword>
<keyword evidence="5" id="KW-0597">Phosphoprotein</keyword>
<dbReference type="PANTHER" id="PTHR45527:SF1">
    <property type="entry name" value="FATTY ACID SYNTHASE"/>
    <property type="match status" value="1"/>
</dbReference>
<proteinExistence type="inferred from homology"/>
<comment type="similarity">
    <text evidence="14">In the C-terminal section; belongs to the NRP synthetase family.</text>
</comment>
<dbReference type="InterPro" id="IPR006162">
    <property type="entry name" value="Ppantetheine_attach_site"/>
</dbReference>
<dbReference type="InterPro" id="IPR020841">
    <property type="entry name" value="PKS_Beta-ketoAc_synthase_dom"/>
</dbReference>
<dbReference type="Gene3D" id="3.30.559.30">
    <property type="entry name" value="Nonribosomal peptide synthetase, condensation domain"/>
    <property type="match status" value="3"/>
</dbReference>
<keyword evidence="10" id="KW-0560">Oxidoreductase</keyword>
<dbReference type="InterPro" id="IPR025110">
    <property type="entry name" value="AMP-bd_C"/>
</dbReference>
<dbReference type="Gene3D" id="3.40.47.10">
    <property type="match status" value="1"/>
</dbReference>
<dbReference type="InterPro" id="IPR049490">
    <property type="entry name" value="C883_1060-like_KR_N"/>
</dbReference>
<evidence type="ECO:0000256" key="13">
    <source>
        <dbReference type="ARBA" id="ARBA00023268"/>
    </source>
</evidence>
<dbReference type="SMART" id="SM00823">
    <property type="entry name" value="PKS_PP"/>
    <property type="match status" value="3"/>
</dbReference>
<dbReference type="SUPFAM" id="SSF50486">
    <property type="entry name" value="FMT C-terminal domain-like"/>
    <property type="match status" value="1"/>
</dbReference>
<feature type="domain" description="Carrier" evidence="25">
    <location>
        <begin position="4250"/>
        <end position="4324"/>
    </location>
</feature>
<dbReference type="PROSITE" id="PS00606">
    <property type="entry name" value="KS3_1"/>
    <property type="match status" value="1"/>
</dbReference>
<dbReference type="Gene3D" id="3.40.50.720">
    <property type="entry name" value="NAD(P)-binding Rossmann-like Domain"/>
    <property type="match status" value="1"/>
</dbReference>
<dbReference type="Gene3D" id="3.40.366.10">
    <property type="entry name" value="Malonyl-Coenzyme A Acyl Carrier Protein, domain 2"/>
    <property type="match status" value="1"/>
</dbReference>
<dbReference type="Gene3D" id="3.30.300.30">
    <property type="match status" value="2"/>
</dbReference>
<organism evidence="27">
    <name type="scientific">Brevibacillus laterosporus</name>
    <name type="common">Bacillus laterosporus</name>
    <dbReference type="NCBI Taxonomy" id="1465"/>
    <lineage>
        <taxon>Bacteria</taxon>
        <taxon>Bacillati</taxon>
        <taxon>Bacillota</taxon>
        <taxon>Bacilli</taxon>
        <taxon>Bacillales</taxon>
        <taxon>Paenibacillaceae</taxon>
        <taxon>Brevibacillus</taxon>
    </lineage>
</organism>
<evidence type="ECO:0000256" key="14">
    <source>
        <dbReference type="ARBA" id="ARBA00029443"/>
    </source>
</evidence>
<dbReference type="Gene3D" id="3.40.50.980">
    <property type="match status" value="4"/>
</dbReference>
<dbReference type="GO" id="GO:0017000">
    <property type="term" value="P:antibiotic biosynthetic process"/>
    <property type="evidence" value="ECO:0007669"/>
    <property type="project" value="UniProtKB-KW"/>
</dbReference>
<dbReference type="Pfam" id="PF00668">
    <property type="entry name" value="Condensation"/>
    <property type="match status" value="2"/>
</dbReference>
<comment type="catalytic activity">
    <reaction evidence="17">
        <text>docosanoyl-[(phenol)carboxyphthiodiolenone synthase] + 2 (S)-methylmalonyl-CoA + 3 malonyl-CoA + 5 NADPH + 10 H(+) = C34-carboxyphthiodiolenone-[(phenol)carboxyphthiodiolenone synthase] + 5 CO2 + 5 NADP(+) + 5 CoA + 2 H2O</text>
        <dbReference type="Rhea" id="RHEA:57752"/>
        <dbReference type="Rhea" id="RHEA-COMP:14987"/>
        <dbReference type="Rhea" id="RHEA-COMP:14988"/>
        <dbReference type="ChEBI" id="CHEBI:15377"/>
        <dbReference type="ChEBI" id="CHEBI:15378"/>
        <dbReference type="ChEBI" id="CHEBI:16526"/>
        <dbReference type="ChEBI" id="CHEBI:57287"/>
        <dbReference type="ChEBI" id="CHEBI:57327"/>
        <dbReference type="ChEBI" id="CHEBI:57384"/>
        <dbReference type="ChEBI" id="CHEBI:57783"/>
        <dbReference type="ChEBI" id="CHEBI:58349"/>
        <dbReference type="ChEBI" id="CHEBI:142237"/>
        <dbReference type="ChEBI" id="CHEBI:142238"/>
        <dbReference type="EC" id="2.3.1.292"/>
    </reaction>
</comment>
<dbReference type="SMART" id="SM00825">
    <property type="entry name" value="PKS_KS"/>
    <property type="match status" value="1"/>
</dbReference>
<dbReference type="SUPFAM" id="SSF53901">
    <property type="entry name" value="Thiolase-like"/>
    <property type="match status" value="1"/>
</dbReference>
<dbReference type="GO" id="GO:0043041">
    <property type="term" value="P:amino acid activation for nonribosomal peptide biosynthetic process"/>
    <property type="evidence" value="ECO:0007669"/>
    <property type="project" value="UniProtKB-ARBA"/>
</dbReference>
<comment type="catalytic activity">
    <reaction evidence="15">
        <text>17-(4-hydroxyphenyl)heptadecanoyl-[(phenol)carboxyphthiodiolenone synthase] + 2 (S)-methylmalonyl-CoA + 3 malonyl-CoA + 5 NADPH + 10 H(+) = C35-(phenol)carboxyphthiodiolenone-[(phenol)carboxyphthiodiolenone synthase] + 5 CO2 + 5 NADP(+) + 5 CoA + 2 H2O</text>
        <dbReference type="Rhea" id="RHEA:57756"/>
        <dbReference type="Rhea" id="RHEA-COMP:14272"/>
        <dbReference type="Rhea" id="RHEA-COMP:14989"/>
        <dbReference type="ChEBI" id="CHEBI:15377"/>
        <dbReference type="ChEBI" id="CHEBI:15378"/>
        <dbReference type="ChEBI" id="CHEBI:16526"/>
        <dbReference type="ChEBI" id="CHEBI:57287"/>
        <dbReference type="ChEBI" id="CHEBI:57327"/>
        <dbReference type="ChEBI" id="CHEBI:57384"/>
        <dbReference type="ChEBI" id="CHEBI:57783"/>
        <dbReference type="ChEBI" id="CHEBI:58349"/>
        <dbReference type="ChEBI" id="CHEBI:133300"/>
        <dbReference type="ChEBI" id="CHEBI:142259"/>
        <dbReference type="EC" id="2.3.1.292"/>
    </reaction>
</comment>
<feature type="domain" description="Carrier" evidence="25">
    <location>
        <begin position="3210"/>
        <end position="3285"/>
    </location>
</feature>
<comment type="cofactor">
    <cofactor evidence="2">
        <name>pantetheine 4'-phosphate</name>
        <dbReference type="ChEBI" id="CHEBI:47942"/>
    </cofactor>
</comment>
<evidence type="ECO:0000256" key="2">
    <source>
        <dbReference type="ARBA" id="ARBA00001957"/>
    </source>
</evidence>
<feature type="domain" description="Carrier" evidence="25">
    <location>
        <begin position="1678"/>
        <end position="1753"/>
    </location>
</feature>
<feature type="domain" description="Ketosynthase family 3 (KS3)" evidence="26">
    <location>
        <begin position="1778"/>
        <end position="2200"/>
    </location>
</feature>
<dbReference type="InterPro" id="IPR016035">
    <property type="entry name" value="Acyl_Trfase/lysoPLipase"/>
</dbReference>
<dbReference type="InterPro" id="IPR036477">
    <property type="entry name" value="Formyl_transf_N_sf"/>
</dbReference>
<dbReference type="InterPro" id="IPR011034">
    <property type="entry name" value="Formyl_transferase-like_C_sf"/>
</dbReference>
<dbReference type="Pfam" id="PF00501">
    <property type="entry name" value="AMP-binding"/>
    <property type="match status" value="2"/>
</dbReference>
<comment type="catalytic activity">
    <reaction evidence="18">
        <text>icosanoyl-[(phenol)carboxyphthiodiolenone synthase] + 2 (S)-methylmalonyl-CoA + 3 malonyl-CoA + 5 NADPH + 10 H(+) = C32-carboxyphthiodiolenone-[(phenol)carboxyphthiodiolenone synthase] + 5 CO2 + 5 NADP(+) + 5 CoA + 2 H2O</text>
        <dbReference type="Rhea" id="RHEA:57748"/>
        <dbReference type="Rhea" id="RHEA-COMP:14985"/>
        <dbReference type="Rhea" id="RHEA-COMP:14986"/>
        <dbReference type="ChEBI" id="CHEBI:15377"/>
        <dbReference type="ChEBI" id="CHEBI:15378"/>
        <dbReference type="ChEBI" id="CHEBI:16526"/>
        <dbReference type="ChEBI" id="CHEBI:57287"/>
        <dbReference type="ChEBI" id="CHEBI:57327"/>
        <dbReference type="ChEBI" id="CHEBI:57384"/>
        <dbReference type="ChEBI" id="CHEBI:57783"/>
        <dbReference type="ChEBI" id="CHEBI:58349"/>
        <dbReference type="ChEBI" id="CHEBI:87848"/>
        <dbReference type="ChEBI" id="CHEBI:142236"/>
        <dbReference type="EC" id="2.3.1.292"/>
    </reaction>
</comment>
<dbReference type="GO" id="GO:0044550">
    <property type="term" value="P:secondary metabolite biosynthetic process"/>
    <property type="evidence" value="ECO:0007669"/>
    <property type="project" value="TreeGrafter"/>
</dbReference>
<dbReference type="Gene3D" id="3.30.559.10">
    <property type="entry name" value="Chloramphenicol acetyltransferase-like domain"/>
    <property type="match status" value="2"/>
</dbReference>
<name>A0A0F7EJ98_BRELA</name>
<dbReference type="FunFam" id="3.40.47.10:FF:000042">
    <property type="entry name" value="Polyketide synthase Pks13"/>
    <property type="match status" value="1"/>
</dbReference>
<evidence type="ECO:0000259" key="25">
    <source>
        <dbReference type="PROSITE" id="PS50075"/>
    </source>
</evidence>
<dbReference type="Pfam" id="PF00550">
    <property type="entry name" value="PP-binding"/>
    <property type="match status" value="3"/>
</dbReference>
<dbReference type="SUPFAM" id="SSF53328">
    <property type="entry name" value="Formyltransferase"/>
    <property type="match status" value="1"/>
</dbReference>
<dbReference type="SUPFAM" id="SSF56801">
    <property type="entry name" value="Acetyl-CoA synthetase-like"/>
    <property type="match status" value="2"/>
</dbReference>
<dbReference type="Pfam" id="PF02801">
    <property type="entry name" value="Ketoacyl-synt_C"/>
    <property type="match status" value="1"/>
</dbReference>
<dbReference type="Gene3D" id="1.10.1200.10">
    <property type="entry name" value="ACP-like"/>
    <property type="match status" value="3"/>
</dbReference>
<evidence type="ECO:0000256" key="15">
    <source>
        <dbReference type="ARBA" id="ARBA00050973"/>
    </source>
</evidence>
<gene>
    <name evidence="27" type="ORF">EX87_20440</name>
</gene>
<dbReference type="FunFam" id="3.40.50.12780:FF:000012">
    <property type="entry name" value="Non-ribosomal peptide synthetase"/>
    <property type="match status" value="2"/>
</dbReference>
<dbReference type="PROSITE" id="PS00455">
    <property type="entry name" value="AMP_BINDING"/>
    <property type="match status" value="2"/>
</dbReference>
<dbReference type="PROSITE" id="PS52004">
    <property type="entry name" value="KS3_2"/>
    <property type="match status" value="1"/>
</dbReference>
<dbReference type="InterPro" id="IPR020845">
    <property type="entry name" value="AMP-binding_CS"/>
</dbReference>
<comment type="cofactor">
    <cofactor evidence="1">
        <name>NADP(+)</name>
        <dbReference type="ChEBI" id="CHEBI:58349"/>
    </cofactor>
</comment>
<dbReference type="InterPro" id="IPR010071">
    <property type="entry name" value="AA_adenyl_dom"/>
</dbReference>
<evidence type="ECO:0000256" key="21">
    <source>
        <dbReference type="ARBA" id="ARBA00073623"/>
    </source>
</evidence>
<dbReference type="CDD" id="cd00833">
    <property type="entry name" value="PKS"/>
    <property type="match status" value="1"/>
</dbReference>
<protein>
    <recommendedName>
        <fullName evidence="21">Phenolphthiocerol/phthiocerol polyketide synthase subunit E</fullName>
        <ecNumber evidence="20">2.3.1.292</ecNumber>
    </recommendedName>
    <alternativeName>
        <fullName evidence="23">(Phenol)carboxyphthiodiolenone synthase subunit E</fullName>
    </alternativeName>
    <alternativeName>
        <fullName evidence="24">Beta-ketoacyl-acyl-carrier-protein synthase I</fullName>
    </alternativeName>
    <alternativeName>
        <fullName evidence="22">Phthiocerol synthesis polyketide synthase type I PpsE</fullName>
    </alternativeName>
</protein>
<sequence>METDRNHIDRKNLEDILSLTPTQEGMLFHYLEAPSSEDYFEQLSLRLMGNIQIDHFESAWQYVVENNEMLRTVFRWQNVSQPIQIVLKQYKPEIKFVDLSDLSDESQQEALETVKSKNKADKFDLHRVPFRIILCKLGEEIHEMIITNHHIIYDGWSNGILLKEFLIAYNELYNDGYLSKVSKVKFKEYVKKLQLADKSKQETFWKSYLSGFDTLTEIPFDQQPGISDFLKENMHVSFSQERLKGFAMKHGFTLASFLFTVWGILLQKYNNRKDVIFGTPVAGRNVDLAGIQNMVGNFINTVPLRVQASPTDKALDVVKKINKELHQREEYELTPLVEISQYSELDLKQGLFRSIVVMDDYPLDSILMKKDNTLFIEDYSLNESTSYDLTVSVKLETDVLINFNYNKNLLSNEMMVRMIGHFKTIMEEILDNPDICLADLNILTEVEKKEIMYVFNNNKVEIPNVTVHQLFEMHTRKFPDAIAVKYQDKYITYHELNQHANQLAHYLCEKELKKENLVAIHLERSPLMIASILAVWKAGGAYIPINTQDPADRICTILEDSQAALLFTKQEYVTEEVKKHFKGTIIYIDEEAKNVQAQSTDNLQLEASGCDLAYVIYTSGSTGKPKGAMVEHIGMLNHMIAKQKLLDVTESSIVAQNASHTFDISVWQFFVALISGGTTIIYPNELILDAEKFLTTLGNDNITILEVVPSYLSILLESVETAPHKLDKLEYLLVTGEDVKAQLVNKWFEFYPFTKIVNAYGPTEASDDITHYVMDKPIGNKKVAVGTAVQNLNVYIVDEDMNLCPIGIKGEICVSGIGVGRGYLNDYEKTSKAFLLDPFIKEENVRLYKTGDIGCFRKDGTVEYFGRMDYQVKIRGFRIELGEIENVLVSYPGIKEAVVLDHEDENSEKYLSAYLTAYKPIDQSKLRSYLASKLPDYMIPTHNIILDKLPLTSNGKVDKKQLLKSKALNNLVTFVSMEELTEQLEEKLSVRPTFTAEIEEGKGTNQTGQGFECFIMGESTLTISCAELLLERGHRIIGIATEDEQVADWAKANHLPTMKINNKEYEAFINGKIFDYLFSIYNVAILPKKIIELPKKAVINFHDSYLPKYAGMYVPSWAIINQEREHGVSWHLMDEGIDTGNILIQEKIRIDSDETAYSLHLKCYESAIRTFNQLMNNIESNQEFSYLQDKNERSYFGKYQRPANACLISFQWEAEKIQAFVNGLTLNTSVLENPLGLPKIQIGNDYYLIEDMTILPTPSTMEPGTIIEIHKEYLRIATASNDIHINRILSLEGEELTIPKQMEAQGIIVGAQISENVRTEIGIYNEKITRYEEYWVSKLERYEPLLINRTVLVCQENESVESSTFSQKRIELPAMMEKHSPFDNQFDQILAWLTMYLTGIIGNIPYDIEYSDTTLYEETEMMNKLFSSYVPIRIEIQPDAKINQVMKSISEELMQVRKHKTYIKDIYLRYPKLLLKEVKQNKFTLSITIADNIQETINRIITEDKKLSFILSKSEDAVTIVYDSLLVEEARIDTFINGFCRFIEQAMQNPELQFQQISQMGVENQLISICRSLVRWEDKWIHLTNLEESLMTDAKINHVYLKSQINALQETVICAFIESNERISGSYLTNLMSHITENERIPIEFIQLEKFPLSENGAIHEEVLNIIASSLIYGNDATPEDDIEQEVLQVWMDVLGKDKIGTKDNFFDIGGNSLLIIRMISKFKNIFDVEIPVTTLFKYPTIKSLAEYIKNTKNSNHENNEPIEVIEEVQTISSETENNDIAIIGLSCRFPGARNADEFWNNLINAEESISFFTEEELIENGVDYNLIKHPNYVKAKGVVEDIEYFDASFFGYSPKEAKFMDPQARFLHECTWEALEDAGYSSDDTEKNIGMYVGATNNFFWLSKIFDQIDESISQFETNLLNDRDFLATHVSYKLNLKGPSMTLQTACSTSLIAVDMAIQSILDGKCKMAIAGGVSITYPKKTGYIYQEGMVNSPDGHCRAFDEKASGTLQGTGIGLVVLKGLEDAIKDGDQIYAVIKGSAINNDGANKIGYTAPSVEGQTKVIRSAHQKAGISPETVSYVETHGTGTILGDPIEVEALTHAFQTDRRRYCAIGSVKTNIGHLDVAAGIAGLIKTTLSLHHKLIPPSLNFSVPNPKIDFEHSPFFVNSELRTWESDGPRRAGVSSFGIGGTNAHIVLEEAPALRETTKDKDRHMLMLSGKTATALDKATNNLLEYLKQNSTASLADISYSLQVGRKDFAYRRALVCSSTQEAIDILSQENSRKLNTNHVEQEDLPVIFMFSGLGSQYVQMGRELYESVPYFKSELDKCFDILRNIDEKTNYQALLFPEEATDDGTKIIHQIEIAQPIVFCFEYALAKLLINLGVKPTSMIGYSFGEYVAACISGVFSLEDVLSLIIYRGSLINELPRGHMLGVPIPKEKVLPLLGNQVSIAIDNGESCVISGPIGEVEKIEKQLLEKRILCMPVDTSHALHSEMMRPIITRFIEQVTSIKRNKPAIPYISNVTGTWVTDEQATNPEYWAKHITETVQFAKGIQTIIPTRPGIFVEIGPGSDLSQLLIRFLERDEHKVINLIRPEHRKISDESYFLSKISLLWLYGQKINWQSFYAEQTRRRLSLPTYPFEKEYYWFDQAVTKKEKQSKWFFGKNKNLNEWFYVPAWERSIPLNAVETADNDPKCWLAFINDHYTSKEIVTQLTKRGKRLVTIKVGECFQQKSETEYELNPANKQDFQRLFEKLKKLEFKPGGILHTWGITIESDVLEATTVQRTLTLGFYSLVYIAQSLGEQNMTNDLKMKVLTNNMNEVVGGDLLYPEKSTVLGTVKVIPLEYQHITCTSIDISLPERGSKEEGKLFQHLVKEILFNDTENIVSYRGSHRWLPSVKQIRLQKRHTSSRLREKGVYLITGGLGGMGLHMAEYLAKTVQAKLILVSRSDFPKKATWKDYEKLEHYNESIAKKIEKLREMEEYGAEITVISADISDKEQMSKVIKQTESMYGSINGVLHTAGVAEYDGVIQTKQKKNIEKVFASKIYGTLVLHHLLQGKALDFFGICSSLAPVIYHTKLGQVAYCSANEFIDSYVHYYNSFNDGVVFAINWADWQEVGMSVESAKHWGQKLKLENSDSILEDGILPHEGVEAFHTVLENDYPQVMVSPEDLIEKISSYKQIGISTLQAILEESNDYKSHYERPKLSTDYVEPRTEMEKMLCKIWSKIFGVEEIGINDDFLELGGDSLKALTAISQIHQVMGIRVSLPEFFKHPNIKEFSNFILERDEEEEASEEFSSIEPVVEREYYELSSAQKRMYILNQMEPDSTNYNMAFAWKIEGKLDKERLQKAFNEIIDRHESLRTSFEMIGNEPFQRIHPKLSFELESIKVDEQEVNQLIQNFNRPFCLDQAPLLRTRLLQIGKDRHILIMNIHHIVSDGVSNNVLISDLINTYNNKKLTPLRIQYKDYTEWEKKKQKTELFIKQQNYWIEQFQDELPRLNLPYDFNRPAKLSTEGEAIDIYVDEHTTKKLKGLALKEETTSYTLMLSVFNILLAKLSQQEDIIIGSPIVGRNHSDVQNVVGMFVNTLALRNFPKGEMSFRQFLKNVNERVIQSIENQDYQFNELVNKLDLERDVSRNPLFDVMFGYQTALETMHFEGLSCTPYEYKKKESQFDLSLDILETEGRMKLTLEYSTRLFTQAKIKKFAGYLQNIVTSMVDNIDVTIANIDMLTDEDKHLLLHDLNSTEAPYSTDKTIIDLLEEQAIKTPKQTAVYCEGETLTYEELHEKVNRWAVSLHAKGVDRNTLIPIMAEPSLEMIVGVLAILKAGGAYVPIDEDSPDQRILYILNDTKAKLLVTSKACKEKVQFLMNQDTSVFDIVYLDGEALDASDPDDYMKRSEPTDLMYVMYTSGTTGNPKGVMVGHKNVVNYVEWFRKEFSMQSEFNMLLLTKYTFDPSVGDIFGTLSTGGTLHVVNKYMLLSKSDLRAYITKHQINLINEAPTLVKEIIASDEKLPSIKYVIVGGERVPEFLKDQLLDLGYELYNHYGPTETTIDAVTSKCSKDTKISIGQPISNVRTYILDKYNCLVPPGVSGELCISGVGVSYGYLNNSELTAEKFVPNPYEAGQVMYKTGDLVRLNERHQIEFIGRMDNQVKVRGIRVELEELESILLRHPAIMQAVVLSKEDEVRGHYLIAYYSSDIKIDSFEIREYLAEHLPPAILPSHIVQIKEFQTNSNGKIDRHHLTNIVLRDDKETFSSENEVEVYLSEIWQKVLQCDEISVHDNFFHIGGTSLLILKMKTLLESRYPKVQVIDLFTYPTISKLAEFIIKSEEKEDLVQLNDVGVRLPDSYMVQGHEFVKNEITDYKIKVDYPIWRSVTKKAQELQIEREDIFLGLYVYLLSEVSNTESFHVQTLLGDKANVICSTPFDLHDIVSEDDLFKEIHNVRKATSIENSYQVSDLNVIQFDVGVDMIVPFVCKKGLYDSVNSFTAKFDFILEIKDYVDEADLFFTFNTKRLKQEKIESFIGFYASLLSNLGGHQE</sequence>
<evidence type="ECO:0000256" key="12">
    <source>
        <dbReference type="ARBA" id="ARBA00023194"/>
    </source>
</evidence>